<organism evidence="1 2">
    <name type="scientific">Paenibacillus radicis</name>
    <name type="common">ex Gao et al. 2016</name>
    <dbReference type="NCBI Taxonomy" id="1737354"/>
    <lineage>
        <taxon>Bacteria</taxon>
        <taxon>Bacillati</taxon>
        <taxon>Bacillota</taxon>
        <taxon>Bacilli</taxon>
        <taxon>Bacillales</taxon>
        <taxon>Paenibacillaceae</taxon>
        <taxon>Paenibacillus</taxon>
    </lineage>
</organism>
<accession>A0A917HNT3</accession>
<sequence length="51" mass="5554">MKRFRAGLDGAAGRIDVVNEKDLPFLTALTGLRDVTGFKRSGSFPSRRLCG</sequence>
<protein>
    <submittedName>
        <fullName evidence="1">Uncharacterized protein</fullName>
    </submittedName>
</protein>
<comment type="caution">
    <text evidence="1">The sequence shown here is derived from an EMBL/GenBank/DDBJ whole genome shotgun (WGS) entry which is preliminary data.</text>
</comment>
<keyword evidence="2" id="KW-1185">Reference proteome</keyword>
<dbReference type="EMBL" id="BMHY01000013">
    <property type="protein sequence ID" value="GGG84393.1"/>
    <property type="molecule type" value="Genomic_DNA"/>
</dbReference>
<reference evidence="1 2" key="1">
    <citation type="journal article" date="2014" name="Int. J. Syst. Evol. Microbiol.">
        <title>Complete genome sequence of Corynebacterium casei LMG S-19264T (=DSM 44701T), isolated from a smear-ripened cheese.</title>
        <authorList>
            <consortium name="US DOE Joint Genome Institute (JGI-PGF)"/>
            <person name="Walter F."/>
            <person name="Albersmeier A."/>
            <person name="Kalinowski J."/>
            <person name="Ruckert C."/>
        </authorList>
    </citation>
    <scope>NUCLEOTIDE SEQUENCE [LARGE SCALE GENOMIC DNA]</scope>
    <source>
        <strain evidence="1 2">CGMCC 1.15286</strain>
    </source>
</reference>
<proteinExistence type="predicted"/>
<evidence type="ECO:0000313" key="1">
    <source>
        <dbReference type="EMBL" id="GGG84393.1"/>
    </source>
</evidence>
<dbReference type="AlphaFoldDB" id="A0A917HNT3"/>
<evidence type="ECO:0000313" key="2">
    <source>
        <dbReference type="Proteomes" id="UP000600247"/>
    </source>
</evidence>
<gene>
    <name evidence="1" type="ORF">GCM10010918_47800</name>
</gene>
<name>A0A917HNT3_9BACL</name>
<dbReference type="Proteomes" id="UP000600247">
    <property type="component" value="Unassembled WGS sequence"/>
</dbReference>